<keyword evidence="14" id="KW-1185">Reference proteome</keyword>
<feature type="domain" description="USP" evidence="13">
    <location>
        <begin position="451"/>
        <end position="763"/>
    </location>
</feature>
<evidence type="ECO:0000313" key="14">
    <source>
        <dbReference type="Proteomes" id="UP000038045"/>
    </source>
</evidence>
<evidence type="ECO:0000256" key="10">
    <source>
        <dbReference type="ARBA" id="ARBA00031508"/>
    </source>
</evidence>
<dbReference type="STRING" id="131310.A0A0N4ZHR3"/>
<accession>A0A0N4ZHR3</accession>
<evidence type="ECO:0000256" key="4">
    <source>
        <dbReference type="ARBA" id="ARBA00021393"/>
    </source>
</evidence>
<protein>
    <recommendedName>
        <fullName evidence="4">Ubiquitin carboxyl-terminal hydrolase 7</fullName>
        <ecNumber evidence="3">3.4.19.12</ecNumber>
    </recommendedName>
    <alternativeName>
        <fullName evidence="10">Ubiquitin thioesterase 7</fullName>
    </alternativeName>
    <alternativeName>
        <fullName evidence="9">Ubiquitin-specific-processing protease 7</fullName>
    </alternativeName>
</protein>
<dbReference type="GO" id="GO:0004843">
    <property type="term" value="F:cysteine-type deubiquitinase activity"/>
    <property type="evidence" value="ECO:0007669"/>
    <property type="project" value="UniProtKB-EC"/>
</dbReference>
<evidence type="ECO:0000259" key="12">
    <source>
        <dbReference type="PROSITE" id="PS50144"/>
    </source>
</evidence>
<dbReference type="Pfam" id="PF12436">
    <property type="entry name" value="USP7_ICP0_bdg"/>
    <property type="match status" value="1"/>
</dbReference>
<dbReference type="Pfam" id="PF00443">
    <property type="entry name" value="UCH"/>
    <property type="match status" value="1"/>
</dbReference>
<dbReference type="PROSITE" id="PS50235">
    <property type="entry name" value="USP_3"/>
    <property type="match status" value="1"/>
</dbReference>
<dbReference type="PANTHER" id="PTHR24006:SF644">
    <property type="entry name" value="UBIQUITIN CARBOXYL-TERMINAL HYDROLASE 7"/>
    <property type="match status" value="1"/>
</dbReference>
<evidence type="ECO:0000256" key="11">
    <source>
        <dbReference type="SAM" id="MobiDB-lite"/>
    </source>
</evidence>
<dbReference type="InterPro" id="IPR028889">
    <property type="entry name" value="USP"/>
</dbReference>
<dbReference type="GO" id="GO:0006508">
    <property type="term" value="P:proteolysis"/>
    <property type="evidence" value="ECO:0007669"/>
    <property type="project" value="UniProtKB-KW"/>
</dbReference>
<keyword evidence="5" id="KW-0645">Protease</keyword>
<evidence type="ECO:0000256" key="5">
    <source>
        <dbReference type="ARBA" id="ARBA00022670"/>
    </source>
</evidence>
<feature type="compositionally biased region" description="Basic and acidic residues" evidence="11">
    <location>
        <begin position="47"/>
        <end position="75"/>
    </location>
</feature>
<dbReference type="GO" id="GO:0016579">
    <property type="term" value="P:protein deubiquitination"/>
    <property type="evidence" value="ECO:0007669"/>
    <property type="project" value="InterPro"/>
</dbReference>
<name>A0A0N4ZHR3_PARTI</name>
<dbReference type="InterPro" id="IPR018200">
    <property type="entry name" value="USP_CS"/>
</dbReference>
<dbReference type="InterPro" id="IPR050164">
    <property type="entry name" value="Peptidase_C19"/>
</dbReference>
<dbReference type="SUPFAM" id="SSF49599">
    <property type="entry name" value="TRAF domain-like"/>
    <property type="match status" value="1"/>
</dbReference>
<proteinExistence type="inferred from homology"/>
<dbReference type="GO" id="GO:0005829">
    <property type="term" value="C:cytosol"/>
    <property type="evidence" value="ECO:0007669"/>
    <property type="project" value="TreeGrafter"/>
</dbReference>
<dbReference type="InterPro" id="IPR002083">
    <property type="entry name" value="MATH/TRAF_dom"/>
</dbReference>
<dbReference type="Pfam" id="PF22486">
    <property type="entry name" value="MATH_2"/>
    <property type="match status" value="1"/>
</dbReference>
<dbReference type="InterPro" id="IPR008974">
    <property type="entry name" value="TRAF-like"/>
</dbReference>
<evidence type="ECO:0000256" key="1">
    <source>
        <dbReference type="ARBA" id="ARBA00000707"/>
    </source>
</evidence>
<reference evidence="15" key="1">
    <citation type="submission" date="2017-02" db="UniProtKB">
        <authorList>
            <consortium name="WormBaseParasite"/>
        </authorList>
    </citation>
    <scope>IDENTIFICATION</scope>
</reference>
<dbReference type="Pfam" id="PF14533">
    <property type="entry name" value="USP7_C2"/>
    <property type="match status" value="1"/>
</dbReference>
<feature type="compositionally biased region" description="Polar residues" evidence="11">
    <location>
        <begin position="231"/>
        <end position="248"/>
    </location>
</feature>
<feature type="region of interest" description="Disordered" evidence="11">
    <location>
        <begin position="29"/>
        <end position="81"/>
    </location>
</feature>
<evidence type="ECO:0000313" key="15">
    <source>
        <dbReference type="WBParaSite" id="PTRK_0000745900.1"/>
    </source>
</evidence>
<evidence type="ECO:0000256" key="8">
    <source>
        <dbReference type="ARBA" id="ARBA00022807"/>
    </source>
</evidence>
<keyword evidence="6" id="KW-0833">Ubl conjugation pathway</keyword>
<dbReference type="Proteomes" id="UP000038045">
    <property type="component" value="Unplaced"/>
</dbReference>
<keyword evidence="7" id="KW-0378">Hydrolase</keyword>
<evidence type="ECO:0000259" key="13">
    <source>
        <dbReference type="PROSITE" id="PS50235"/>
    </source>
</evidence>
<dbReference type="SMART" id="SM00061">
    <property type="entry name" value="MATH"/>
    <property type="match status" value="1"/>
</dbReference>
<evidence type="ECO:0000256" key="9">
    <source>
        <dbReference type="ARBA" id="ARBA00031500"/>
    </source>
</evidence>
<dbReference type="GO" id="GO:0005634">
    <property type="term" value="C:nucleus"/>
    <property type="evidence" value="ECO:0007669"/>
    <property type="project" value="TreeGrafter"/>
</dbReference>
<feature type="compositionally biased region" description="Basic and acidic residues" evidence="11">
    <location>
        <begin position="154"/>
        <end position="196"/>
    </location>
</feature>
<feature type="compositionally biased region" description="Polar residues" evidence="11">
    <location>
        <begin position="262"/>
        <end position="280"/>
    </location>
</feature>
<dbReference type="WBParaSite" id="PTRK_0000745900.1">
    <property type="protein sequence ID" value="PTRK_0000745900.1"/>
    <property type="gene ID" value="PTRK_0000745900"/>
</dbReference>
<dbReference type="Gene3D" id="2.60.210.10">
    <property type="entry name" value="Apoptosis, Tumor Necrosis Factor Receptor Associated Protein 2, Chain A"/>
    <property type="match status" value="1"/>
</dbReference>
<feature type="region of interest" description="Disordered" evidence="11">
    <location>
        <begin position="137"/>
        <end position="285"/>
    </location>
</feature>
<evidence type="ECO:0000256" key="2">
    <source>
        <dbReference type="ARBA" id="ARBA00009085"/>
    </source>
</evidence>
<evidence type="ECO:0000256" key="3">
    <source>
        <dbReference type="ARBA" id="ARBA00012759"/>
    </source>
</evidence>
<dbReference type="EC" id="3.4.19.12" evidence="3"/>
<evidence type="ECO:0000256" key="6">
    <source>
        <dbReference type="ARBA" id="ARBA00022786"/>
    </source>
</evidence>
<dbReference type="InterPro" id="IPR029346">
    <property type="entry name" value="USP_C"/>
</dbReference>
<dbReference type="Gene3D" id="3.10.20.90">
    <property type="entry name" value="Phosphatidylinositol 3-kinase Catalytic Subunit, Chain A, domain 1"/>
    <property type="match status" value="1"/>
</dbReference>
<evidence type="ECO:0000256" key="7">
    <source>
        <dbReference type="ARBA" id="ARBA00022801"/>
    </source>
</evidence>
<comment type="catalytic activity">
    <reaction evidence="1">
        <text>Thiol-dependent hydrolysis of ester, thioester, amide, peptide and isopeptide bonds formed by the C-terminal Gly of ubiquitin (a 76-residue protein attached to proteins as an intracellular targeting signal).</text>
        <dbReference type="EC" id="3.4.19.12"/>
    </reaction>
</comment>
<sequence length="1394" mass="160814">MGDNAAKKKKFLETDKVAYGSMNKNFTTTVETGEHDGNVFPLLGPVPRKDPNAKTPEDNSNKEMETEASEKECEKTVSTPTVDDSKVVIKTLSHKEFERQRLKGLEANRKAVLVNPAITKSKDDKKKNKIVDNELLKLSPEDKKSIKKSLKLNDSSDKTPTVRKDENSKNDKPLDDLKCNEDLMEHDNLDSERMDDANEEIFSNGEENLASPDENQFEGEDEPFTPPYDENNFSNSPLDTPMRGNSDSDNFDDSYGPRTPDSDSNNNEEYQASSSETETLPDSVDDEEYERFCAENVIYISIKGLSEIATMQPDQQKLSEIVYIRGLPWRILLLPRDLRVNSGERQLCRRSLGFFLQCLGDNVCTAWSCLAMADLRIMSQIPGGTDYNRNVTHNFHAEANDWGFSQYITLDLLLDSKIGYCYNDTILMKCHVFAEVPHNIGWDSKRRTGFIGLKNQGTTCYMNSLLQAYFFIDEFRRSIYKIPLTDASNSETSVTLAMQRVFYELQKNDQAVSTEKLTKSFGWDPSDTLHQQDVQEFARVLLDNLELKMKNTSVADAIPNLFKGTLKSYVRCTNVDYESCRFETVYDVQLNIKNCRNIIECFENYVEAEPLDGPNKYDAGDHGFQDAVKGLIFLDLPKLLYLHLMRFRYEPQAETYMKVNDRCDYPAVLDLNKYVERQAGDNTNYKYHLHGVLVHSGDFSGGHYVAYINTGLFDGEQRWHQFNDETVSECCHREVFLGNFGGDASEKVGKPYSAAYMLAYIREDAIGEVLNPVTEEDVPKELKERFLVEEKEEEERRKDKVTSFLYQTFKIMLPKNLFKYTSLDLMNATSQEDFEEMKLQKNLSIHQFHEYVARVYEIPENRFRIWQLRLTKLKKDGVEAQLGSYRPMQLLGKYDEKCQPNTTDITALGDDNVVFLEFYKKRENGKIYYEELPPFSSTNELLFFIKVLHVDEETENVIVTVKSIMILSLTRSLQYYMKEFCKLCNTNDLNGIKIYEEISPDQIKLIKDKTVLIKDCLNLIDGGILILEASKYVFTTGTVPEWHEKVYNDCVVRCVPVSHMVYKTLNHTSFFTEEEQPEILLGLSMKCTLQQVAQELASQLFIDPTKVYFYNSDLLSMKTPQFSVPKTTYCSITLENLWKNCHNEPHDPRYNLRPYYLHFSLIPFNVNELLKTRVTLKIQVLIKKQKVEERIIFPKPSYTVSETLDEFKEEYRLGGSTDNLNLRMILVGCETRSNRVFHTYPPHTLIQTVVDKTKGSPLYIARIEEVVPDQLTVDEINEYLMPVSFFDKDPLKLYGVPFFFKITNNESYGVVRERIRNYLGISKKDFDKAKFTYVQNGKIVKVLNTSMTSTANLSELRQFNIGQNRILPFFLGIDLPNKSHQPKQSSEKSIVIRN</sequence>
<keyword evidence="8" id="KW-0788">Thiol protease</keyword>
<dbReference type="InterPro" id="IPR024729">
    <property type="entry name" value="USP7_ICP0-binding_dom"/>
</dbReference>
<dbReference type="InterPro" id="IPR001394">
    <property type="entry name" value="Peptidase_C19_UCH"/>
</dbReference>
<dbReference type="PROSITE" id="PS00973">
    <property type="entry name" value="USP_2"/>
    <property type="match status" value="1"/>
</dbReference>
<feature type="domain" description="MATH" evidence="12">
    <location>
        <begin position="295"/>
        <end position="432"/>
    </location>
</feature>
<dbReference type="Gene3D" id="3.90.70.10">
    <property type="entry name" value="Cysteine proteinases"/>
    <property type="match status" value="1"/>
</dbReference>
<dbReference type="PANTHER" id="PTHR24006">
    <property type="entry name" value="UBIQUITIN CARBOXYL-TERMINAL HYDROLASE"/>
    <property type="match status" value="1"/>
</dbReference>
<organism evidence="14 15">
    <name type="scientific">Parastrongyloides trichosuri</name>
    <name type="common">Possum-specific nematode worm</name>
    <dbReference type="NCBI Taxonomy" id="131310"/>
    <lineage>
        <taxon>Eukaryota</taxon>
        <taxon>Metazoa</taxon>
        <taxon>Ecdysozoa</taxon>
        <taxon>Nematoda</taxon>
        <taxon>Chromadorea</taxon>
        <taxon>Rhabditida</taxon>
        <taxon>Tylenchina</taxon>
        <taxon>Panagrolaimomorpha</taxon>
        <taxon>Strongyloidoidea</taxon>
        <taxon>Strongyloididae</taxon>
        <taxon>Parastrongyloides</taxon>
    </lineage>
</organism>
<dbReference type="GO" id="GO:0031647">
    <property type="term" value="P:regulation of protein stability"/>
    <property type="evidence" value="ECO:0007669"/>
    <property type="project" value="TreeGrafter"/>
</dbReference>
<dbReference type="PROSITE" id="PS50144">
    <property type="entry name" value="MATH"/>
    <property type="match status" value="1"/>
</dbReference>
<dbReference type="SUPFAM" id="SSF54001">
    <property type="entry name" value="Cysteine proteinases"/>
    <property type="match status" value="1"/>
</dbReference>
<comment type="similarity">
    <text evidence="2">Belongs to the peptidase C19 family.</text>
</comment>
<dbReference type="InterPro" id="IPR038765">
    <property type="entry name" value="Papain-like_cys_pep_sf"/>
</dbReference>